<evidence type="ECO:0000313" key="2">
    <source>
        <dbReference type="Proteomes" id="UP001549204"/>
    </source>
</evidence>
<keyword evidence="2" id="KW-1185">Reference proteome</keyword>
<evidence type="ECO:0000313" key="1">
    <source>
        <dbReference type="EMBL" id="MET3583549.1"/>
    </source>
</evidence>
<proteinExistence type="predicted"/>
<organism evidence="1 2">
    <name type="scientific">Mesorhizobium robiniae</name>
    <dbReference type="NCBI Taxonomy" id="559315"/>
    <lineage>
        <taxon>Bacteria</taxon>
        <taxon>Pseudomonadati</taxon>
        <taxon>Pseudomonadota</taxon>
        <taxon>Alphaproteobacteria</taxon>
        <taxon>Hyphomicrobiales</taxon>
        <taxon>Phyllobacteriaceae</taxon>
        <taxon>Mesorhizobium</taxon>
    </lineage>
</organism>
<name>A0ABV2GZ34_9HYPH</name>
<protein>
    <submittedName>
        <fullName evidence="1">ABC-type nitrate/sulfonate/bicarbonate transport system ATPase subunit</fullName>
    </submittedName>
</protein>
<comment type="caution">
    <text evidence="1">The sequence shown here is derived from an EMBL/GenBank/DDBJ whole genome shotgun (WGS) entry which is preliminary data.</text>
</comment>
<gene>
    <name evidence="1" type="ORF">ABID19_006614</name>
</gene>
<dbReference type="Proteomes" id="UP001549204">
    <property type="component" value="Unassembled WGS sequence"/>
</dbReference>
<dbReference type="EMBL" id="JBEPMC010000019">
    <property type="protein sequence ID" value="MET3583549.1"/>
    <property type="molecule type" value="Genomic_DNA"/>
</dbReference>
<accession>A0ABV2GZ34</accession>
<sequence>MGSAERALIFQEPRLLLWLTVLRNVAVAAVEAARHG</sequence>
<reference evidence="1 2" key="1">
    <citation type="submission" date="2024-06" db="EMBL/GenBank/DDBJ databases">
        <title>Genomic Encyclopedia of Type Strains, Phase IV (KMG-IV): sequencing the most valuable type-strain genomes for metagenomic binning, comparative biology and taxonomic classification.</title>
        <authorList>
            <person name="Goeker M."/>
        </authorList>
    </citation>
    <scope>NUCLEOTIDE SEQUENCE [LARGE SCALE GENOMIC DNA]</scope>
    <source>
        <strain evidence="1 2">DSM 100022</strain>
    </source>
</reference>